<sequence>MHSYEEESSFRRTTEQYLQVEIQTGNFIAYIATVNEKVVSISGVTFFHRPPYIENLEGKEAYILNMYTLPKYRGHGIAKKLLEYCLEECKENGVKRIWLHSSKDGEPLYKKIGFTNKQNEMELFLLEK</sequence>
<evidence type="ECO:0000256" key="2">
    <source>
        <dbReference type="ARBA" id="ARBA00023315"/>
    </source>
</evidence>
<evidence type="ECO:0000313" key="5">
    <source>
        <dbReference type="Proteomes" id="UP001291930"/>
    </source>
</evidence>
<dbReference type="SUPFAM" id="SSF55729">
    <property type="entry name" value="Acyl-CoA N-acyltransferases (Nat)"/>
    <property type="match status" value="1"/>
</dbReference>
<organism evidence="4 5">
    <name type="scientific">Bacillus bingmayongensis</name>
    <dbReference type="NCBI Taxonomy" id="1150157"/>
    <lineage>
        <taxon>Bacteria</taxon>
        <taxon>Bacillati</taxon>
        <taxon>Bacillota</taxon>
        <taxon>Bacilli</taxon>
        <taxon>Bacillales</taxon>
        <taxon>Bacillaceae</taxon>
        <taxon>Bacillus</taxon>
    </lineage>
</organism>
<dbReference type="PROSITE" id="PS51186">
    <property type="entry name" value="GNAT"/>
    <property type="match status" value="1"/>
</dbReference>
<dbReference type="PANTHER" id="PTHR43420">
    <property type="entry name" value="ACETYLTRANSFERASE"/>
    <property type="match status" value="1"/>
</dbReference>
<evidence type="ECO:0000313" key="4">
    <source>
        <dbReference type="EMBL" id="MDZ5606907.1"/>
    </source>
</evidence>
<reference evidence="5" key="1">
    <citation type="submission" date="2023-11" db="EMBL/GenBank/DDBJ databases">
        <title>Genome Sequence of Bacillus pseudomycoides stain BUPM19.</title>
        <authorList>
            <person name="Farhat A."/>
        </authorList>
    </citation>
    <scope>NUCLEOTIDE SEQUENCE [LARGE SCALE GENOMIC DNA]</scope>
    <source>
        <strain evidence="5">BUPM19</strain>
    </source>
</reference>
<feature type="domain" description="N-acetyltransferase" evidence="3">
    <location>
        <begin position="1"/>
        <end position="128"/>
    </location>
</feature>
<dbReference type="InterPro" id="IPR000182">
    <property type="entry name" value="GNAT_dom"/>
</dbReference>
<protein>
    <submittedName>
        <fullName evidence="4">GNAT family N-acetyltransferase</fullName>
        <ecNumber evidence="4">2.3.1.-</ecNumber>
    </submittedName>
</protein>
<dbReference type="EC" id="2.3.1.-" evidence="4"/>
<gene>
    <name evidence="4" type="ORF">U2I54_07265</name>
</gene>
<name>A0ABU5JUP8_9BACI</name>
<dbReference type="CDD" id="cd04301">
    <property type="entry name" value="NAT_SF"/>
    <property type="match status" value="1"/>
</dbReference>
<comment type="caution">
    <text evidence="4">The sequence shown here is derived from an EMBL/GenBank/DDBJ whole genome shotgun (WGS) entry which is preliminary data.</text>
</comment>
<keyword evidence="5" id="KW-1185">Reference proteome</keyword>
<dbReference type="GO" id="GO:0016746">
    <property type="term" value="F:acyltransferase activity"/>
    <property type="evidence" value="ECO:0007669"/>
    <property type="project" value="UniProtKB-KW"/>
</dbReference>
<keyword evidence="2 4" id="KW-0012">Acyltransferase</keyword>
<proteinExistence type="predicted"/>
<evidence type="ECO:0000259" key="3">
    <source>
        <dbReference type="PROSITE" id="PS51186"/>
    </source>
</evidence>
<accession>A0ABU5JUP8</accession>
<dbReference type="InterPro" id="IPR050680">
    <property type="entry name" value="YpeA/RimI_acetyltransf"/>
</dbReference>
<evidence type="ECO:0000256" key="1">
    <source>
        <dbReference type="ARBA" id="ARBA00022679"/>
    </source>
</evidence>
<dbReference type="InterPro" id="IPR016181">
    <property type="entry name" value="Acyl_CoA_acyltransferase"/>
</dbReference>
<dbReference type="EMBL" id="JAXOVW010000010">
    <property type="protein sequence ID" value="MDZ5606907.1"/>
    <property type="molecule type" value="Genomic_DNA"/>
</dbReference>
<dbReference type="Proteomes" id="UP001291930">
    <property type="component" value="Unassembled WGS sequence"/>
</dbReference>
<dbReference type="Pfam" id="PF00583">
    <property type="entry name" value="Acetyltransf_1"/>
    <property type="match status" value="1"/>
</dbReference>
<keyword evidence="1 4" id="KW-0808">Transferase</keyword>
<dbReference type="Gene3D" id="3.40.630.30">
    <property type="match status" value="1"/>
</dbReference>